<dbReference type="PROSITE" id="PS51462">
    <property type="entry name" value="NUDIX"/>
    <property type="match status" value="1"/>
</dbReference>
<keyword evidence="5" id="KW-1185">Reference proteome</keyword>
<dbReference type="PANTHER" id="PTHR11839:SF18">
    <property type="entry name" value="NUDIX HYDROLASE DOMAIN-CONTAINING PROTEIN"/>
    <property type="match status" value="1"/>
</dbReference>
<reference evidence="5" key="1">
    <citation type="journal article" date="2019" name="Int. J. Syst. Evol. Microbiol.">
        <title>The Global Catalogue of Microorganisms (GCM) 10K type strain sequencing project: providing services to taxonomists for standard genome sequencing and annotation.</title>
        <authorList>
            <consortium name="The Broad Institute Genomics Platform"/>
            <consortium name="The Broad Institute Genome Sequencing Center for Infectious Disease"/>
            <person name="Wu L."/>
            <person name="Ma J."/>
        </authorList>
    </citation>
    <scope>NUCLEOTIDE SEQUENCE [LARGE SCALE GENOMIC DNA]</scope>
    <source>
        <strain evidence="5">CCM 8897</strain>
    </source>
</reference>
<dbReference type="PANTHER" id="PTHR11839">
    <property type="entry name" value="UDP/ADP-SUGAR PYROPHOSPHATASE"/>
    <property type="match status" value="1"/>
</dbReference>
<gene>
    <name evidence="4" type="ORF">ACFQHW_03595</name>
</gene>
<evidence type="ECO:0000313" key="4">
    <source>
        <dbReference type="EMBL" id="MFC6314648.1"/>
    </source>
</evidence>
<evidence type="ECO:0000259" key="3">
    <source>
        <dbReference type="PROSITE" id="PS51462"/>
    </source>
</evidence>
<evidence type="ECO:0000256" key="2">
    <source>
        <dbReference type="ARBA" id="ARBA00022801"/>
    </source>
</evidence>
<dbReference type="Gene3D" id="3.90.79.10">
    <property type="entry name" value="Nucleoside Triphosphate Pyrophosphohydrolase"/>
    <property type="match status" value="1"/>
</dbReference>
<organism evidence="4 5">
    <name type="scientific">Lapidilactobacillus achengensis</name>
    <dbReference type="NCBI Taxonomy" id="2486000"/>
    <lineage>
        <taxon>Bacteria</taxon>
        <taxon>Bacillati</taxon>
        <taxon>Bacillota</taxon>
        <taxon>Bacilli</taxon>
        <taxon>Lactobacillales</taxon>
        <taxon>Lactobacillaceae</taxon>
        <taxon>Lapidilactobacillus</taxon>
    </lineage>
</organism>
<dbReference type="InterPro" id="IPR015797">
    <property type="entry name" value="NUDIX_hydrolase-like_dom_sf"/>
</dbReference>
<dbReference type="Proteomes" id="UP001596310">
    <property type="component" value="Unassembled WGS sequence"/>
</dbReference>
<dbReference type="Pfam" id="PF00293">
    <property type="entry name" value="NUDIX"/>
    <property type="match status" value="1"/>
</dbReference>
<dbReference type="SUPFAM" id="SSF55811">
    <property type="entry name" value="Nudix"/>
    <property type="match status" value="1"/>
</dbReference>
<comment type="caution">
    <text evidence="4">The sequence shown here is derived from an EMBL/GenBank/DDBJ whole genome shotgun (WGS) entry which is preliminary data.</text>
</comment>
<feature type="domain" description="Nudix hydrolase" evidence="3">
    <location>
        <begin position="40"/>
        <end position="171"/>
    </location>
</feature>
<dbReference type="EMBL" id="JBHSSM010000013">
    <property type="protein sequence ID" value="MFC6314648.1"/>
    <property type="molecule type" value="Genomic_DNA"/>
</dbReference>
<keyword evidence="2" id="KW-0378">Hydrolase</keyword>
<dbReference type="InterPro" id="IPR000086">
    <property type="entry name" value="NUDIX_hydrolase_dom"/>
</dbReference>
<name>A0ABW1UMT2_9LACO</name>
<proteinExistence type="predicted"/>
<comment type="cofactor">
    <cofactor evidence="1">
        <name>Mg(2+)</name>
        <dbReference type="ChEBI" id="CHEBI:18420"/>
    </cofactor>
</comment>
<protein>
    <submittedName>
        <fullName evidence="4">NUDIX domain-containing protein</fullName>
    </submittedName>
</protein>
<evidence type="ECO:0000313" key="5">
    <source>
        <dbReference type="Proteomes" id="UP001596310"/>
    </source>
</evidence>
<sequence>MDFTEKVQSDRLLYDGHILRLHQQVVELPNGQLAEREIVEHHGAVAILALADWNHAYFVRQWRAPLAHETWEIPAGKIDPLETDSLKTAQRELNEEIGQSARNWELLATFYTSPGFATERMSLYLAQDLQALREKRPLDPDEFLEVRLLTLAEAQQLLYTSQFLDGKTLIALKYWEQLQAAQQEKCGEIQDGPKKD</sequence>
<evidence type="ECO:0000256" key="1">
    <source>
        <dbReference type="ARBA" id="ARBA00001946"/>
    </source>
</evidence>
<dbReference type="RefSeq" id="WP_125602109.1">
    <property type="nucleotide sequence ID" value="NZ_JBHSSM010000013.1"/>
</dbReference>
<accession>A0ABW1UMT2</accession>